<keyword evidence="3 5" id="KW-0285">Flavoprotein</keyword>
<evidence type="ECO:0000259" key="8">
    <source>
        <dbReference type="Pfam" id="PF02771"/>
    </source>
</evidence>
<dbReference type="RefSeq" id="WP_203791394.1">
    <property type="nucleotide sequence ID" value="NZ_BOMV01000127.1"/>
</dbReference>
<dbReference type="SUPFAM" id="SSF47203">
    <property type="entry name" value="Acyl-CoA dehydrogenase C-terminal domain-like"/>
    <property type="match status" value="1"/>
</dbReference>
<gene>
    <name evidence="9" type="ORF">Ari01nite_97360</name>
</gene>
<dbReference type="InterPro" id="IPR009075">
    <property type="entry name" value="AcylCo_DH/oxidase_C"/>
</dbReference>
<evidence type="ECO:0000256" key="5">
    <source>
        <dbReference type="RuleBase" id="RU362125"/>
    </source>
</evidence>
<dbReference type="InterPro" id="IPR006091">
    <property type="entry name" value="Acyl-CoA_Oxase/DH_mid-dom"/>
</dbReference>
<evidence type="ECO:0000256" key="1">
    <source>
        <dbReference type="ARBA" id="ARBA00001974"/>
    </source>
</evidence>
<reference evidence="9" key="1">
    <citation type="submission" date="2021-01" db="EMBL/GenBank/DDBJ databases">
        <title>Whole genome shotgun sequence of Actinoplanes rishiriensis NBRC 108556.</title>
        <authorList>
            <person name="Komaki H."/>
            <person name="Tamura T."/>
        </authorList>
    </citation>
    <scope>NUCLEOTIDE SEQUENCE</scope>
    <source>
        <strain evidence="9">NBRC 108556</strain>
    </source>
</reference>
<dbReference type="InterPro" id="IPR036250">
    <property type="entry name" value="AcylCo_DH-like_C"/>
</dbReference>
<dbReference type="InterPro" id="IPR009100">
    <property type="entry name" value="AcylCoA_DH/oxidase_NM_dom_sf"/>
</dbReference>
<comment type="similarity">
    <text evidence="2 5">Belongs to the acyl-CoA dehydrogenase family.</text>
</comment>
<dbReference type="GO" id="GO:0005886">
    <property type="term" value="C:plasma membrane"/>
    <property type="evidence" value="ECO:0007669"/>
    <property type="project" value="TreeGrafter"/>
</dbReference>
<keyword evidence="5" id="KW-0560">Oxidoreductase</keyword>
<dbReference type="Gene3D" id="1.10.540.10">
    <property type="entry name" value="Acyl-CoA dehydrogenase/oxidase, N-terminal domain"/>
    <property type="match status" value="1"/>
</dbReference>
<dbReference type="Proteomes" id="UP000636960">
    <property type="component" value="Unassembled WGS sequence"/>
</dbReference>
<evidence type="ECO:0000256" key="2">
    <source>
        <dbReference type="ARBA" id="ARBA00009347"/>
    </source>
</evidence>
<dbReference type="GO" id="GO:0050660">
    <property type="term" value="F:flavin adenine dinucleotide binding"/>
    <property type="evidence" value="ECO:0007669"/>
    <property type="project" value="InterPro"/>
</dbReference>
<dbReference type="Pfam" id="PF02770">
    <property type="entry name" value="Acyl-CoA_dh_M"/>
    <property type="match status" value="1"/>
</dbReference>
<evidence type="ECO:0000259" key="7">
    <source>
        <dbReference type="Pfam" id="PF02770"/>
    </source>
</evidence>
<evidence type="ECO:0000313" key="10">
    <source>
        <dbReference type="Proteomes" id="UP000636960"/>
    </source>
</evidence>
<organism evidence="9 10">
    <name type="scientific">Paractinoplanes rishiriensis</name>
    <dbReference type="NCBI Taxonomy" id="1050105"/>
    <lineage>
        <taxon>Bacteria</taxon>
        <taxon>Bacillati</taxon>
        <taxon>Actinomycetota</taxon>
        <taxon>Actinomycetes</taxon>
        <taxon>Micromonosporales</taxon>
        <taxon>Micromonosporaceae</taxon>
        <taxon>Paractinoplanes</taxon>
    </lineage>
</organism>
<evidence type="ECO:0000256" key="4">
    <source>
        <dbReference type="ARBA" id="ARBA00022827"/>
    </source>
</evidence>
<dbReference type="Pfam" id="PF00441">
    <property type="entry name" value="Acyl-CoA_dh_1"/>
    <property type="match status" value="1"/>
</dbReference>
<dbReference type="Gene3D" id="1.20.140.10">
    <property type="entry name" value="Butyryl-CoA Dehydrogenase, subunit A, domain 3"/>
    <property type="match status" value="1"/>
</dbReference>
<dbReference type="PANTHER" id="PTHR43884:SF19">
    <property type="entry name" value="ACYL-COA DEHYDROGENASE FADE4-RELATED"/>
    <property type="match status" value="1"/>
</dbReference>
<dbReference type="AlphaFoldDB" id="A0A919K7A3"/>
<comment type="caution">
    <text evidence="9">The sequence shown here is derived from an EMBL/GenBank/DDBJ whole genome shotgun (WGS) entry which is preliminary data.</text>
</comment>
<feature type="domain" description="Acyl-CoA dehydrogenase/oxidase N-terminal" evidence="8">
    <location>
        <begin position="29"/>
        <end position="119"/>
    </location>
</feature>
<name>A0A919K7A3_9ACTN</name>
<keyword evidence="4 5" id="KW-0274">FAD</keyword>
<dbReference type="GO" id="GO:0003995">
    <property type="term" value="F:acyl-CoA dehydrogenase activity"/>
    <property type="evidence" value="ECO:0007669"/>
    <property type="project" value="TreeGrafter"/>
</dbReference>
<feature type="domain" description="Acyl-CoA oxidase/dehydrogenase middle" evidence="7">
    <location>
        <begin position="124"/>
        <end position="220"/>
    </location>
</feature>
<dbReference type="Pfam" id="PF02771">
    <property type="entry name" value="Acyl-CoA_dh_N"/>
    <property type="match status" value="1"/>
</dbReference>
<evidence type="ECO:0000256" key="3">
    <source>
        <dbReference type="ARBA" id="ARBA00022630"/>
    </source>
</evidence>
<dbReference type="InterPro" id="IPR037069">
    <property type="entry name" value="AcylCoA_DH/ox_N_sf"/>
</dbReference>
<keyword evidence="10" id="KW-1185">Reference proteome</keyword>
<evidence type="ECO:0000313" key="9">
    <source>
        <dbReference type="EMBL" id="GIF02272.1"/>
    </source>
</evidence>
<protein>
    <submittedName>
        <fullName evidence="9">Acyl-CoA dehydrogenase</fullName>
    </submittedName>
</protein>
<accession>A0A919K7A3</accession>
<proteinExistence type="inferred from homology"/>
<dbReference type="SUPFAM" id="SSF56645">
    <property type="entry name" value="Acyl-CoA dehydrogenase NM domain-like"/>
    <property type="match status" value="1"/>
</dbReference>
<evidence type="ECO:0000259" key="6">
    <source>
        <dbReference type="Pfam" id="PF00441"/>
    </source>
</evidence>
<comment type="cofactor">
    <cofactor evidence="1 5">
        <name>FAD</name>
        <dbReference type="ChEBI" id="CHEBI:57692"/>
    </cofactor>
</comment>
<dbReference type="InterPro" id="IPR046373">
    <property type="entry name" value="Acyl-CoA_Oxase/DH_mid-dom_sf"/>
</dbReference>
<dbReference type="EMBL" id="BOMV01000127">
    <property type="protein sequence ID" value="GIF02272.1"/>
    <property type="molecule type" value="Genomic_DNA"/>
</dbReference>
<dbReference type="InterPro" id="IPR013786">
    <property type="entry name" value="AcylCoA_DH/ox_N"/>
</dbReference>
<dbReference type="CDD" id="cd00567">
    <property type="entry name" value="ACAD"/>
    <property type="match status" value="1"/>
</dbReference>
<sequence>MSPYLDTVAAEIEALLGDPARPAAVLAWPRSAELDRAAELPLDELRELDRLGLPAYYVPAALGGRLAEFPALFGVIRTLARRDFTVALAHCKTFLGSACVWVGGSAEQTAGLAARVLDGAVVSLGLTEPGHGSDLLAGEVRAEPAPDGYRLRGTKWLINNAGRADLMCVLAATRPEAGSRGFSLLLVDLRGLPEPACTRLGREATLGVRGADISGVTFHDAPVPAGALVGTEGGGLELVLRALQVTRTLCAAMSVGLADHALRITATFAREHQMYGRPLATLPHAARSLGEAAADLLLAEAVGLVGARSVHSLTAEQSVISAAVKYLVPTRTDHTIMQLAEVLGARALLTDAYADGRFQKIERDHRIVGIFDGSTVVNLNAIVNQFPVLARGYRRRVDEAGVRAATDLAGPLPEFVPQRLALLSRSGCSLVSALPETVRRTTELVAAGAVPEPLGRLGSRLLAIADDLHQQLAAYRPTRRVPTDVLALAARYTTVFAGAACLRLWLENRASAPAGVLLGGPAWVTAALSRLLTQLGEPEEPGLDQVYDTLLTATFGQLDRGVPFSLLTPPSEGTPR</sequence>
<dbReference type="Gene3D" id="2.40.110.10">
    <property type="entry name" value="Butyryl-CoA Dehydrogenase, subunit A, domain 2"/>
    <property type="match status" value="1"/>
</dbReference>
<feature type="domain" description="Acyl-CoA dehydrogenase/oxidase C-terminal" evidence="6">
    <location>
        <begin position="233"/>
        <end position="383"/>
    </location>
</feature>
<dbReference type="PANTHER" id="PTHR43884">
    <property type="entry name" value="ACYL-COA DEHYDROGENASE"/>
    <property type="match status" value="1"/>
</dbReference>